<dbReference type="EMBL" id="PP511520">
    <property type="protein sequence ID" value="XCD04893.1"/>
    <property type="molecule type" value="Genomic_DNA"/>
</dbReference>
<proteinExistence type="predicted"/>
<reference evidence="1" key="1">
    <citation type="submission" date="2024-03" db="EMBL/GenBank/DDBJ databases">
        <title>Diverse circular DNA viruses in blood, oral, and fecal samples of captive lemurs.</title>
        <authorList>
            <person name="Paietta E.N."/>
            <person name="Kraberger S."/>
            <person name="Lund M.C."/>
            <person name="Custer J.M."/>
            <person name="Vargas K.M."/>
            <person name="Ehmke E.E."/>
            <person name="Yoder A.D."/>
            <person name="Varsani A."/>
        </authorList>
    </citation>
    <scope>NUCLEOTIDE SEQUENCE</scope>
    <source>
        <strain evidence="1">Duke_24FS_1</strain>
    </source>
</reference>
<accession>A0AAU8AZZ3</accession>
<evidence type="ECO:0000313" key="1">
    <source>
        <dbReference type="EMBL" id="XCD04893.1"/>
    </source>
</evidence>
<name>A0AAU8AZZ3_9CAUD</name>
<organism evidence="1">
    <name type="scientific">Dulem virus 41</name>
    <dbReference type="NCBI Taxonomy" id="3145759"/>
    <lineage>
        <taxon>Viruses</taxon>
        <taxon>Duplodnaviria</taxon>
        <taxon>Heunggongvirae</taxon>
        <taxon>Uroviricota</taxon>
        <taxon>Caudoviricetes</taxon>
    </lineage>
</organism>
<protein>
    <submittedName>
        <fullName evidence="1">Uncharacterized protein</fullName>
    </submittedName>
</protein>
<sequence length="30" mass="3141">MRSGGTGGKCVIFEVSCGYCSRSSGHVVYL</sequence>